<reference evidence="2 3" key="1">
    <citation type="submission" date="2019-09" db="EMBL/GenBank/DDBJ databases">
        <authorList>
            <person name="Chen X.-Y."/>
        </authorList>
    </citation>
    <scope>NUCLEOTIDE SEQUENCE [LARGE SCALE GENOMIC DNA]</scope>
    <source>
        <strain evidence="2 3">NY5</strain>
    </source>
</reference>
<dbReference type="RefSeq" id="WP_149612641.1">
    <property type="nucleotide sequence ID" value="NZ_VTUX01000009.1"/>
</dbReference>
<keyword evidence="1" id="KW-0732">Signal</keyword>
<dbReference type="SUPFAM" id="SSF51338">
    <property type="entry name" value="Composite domain of metallo-dependent hydrolases"/>
    <property type="match status" value="1"/>
</dbReference>
<dbReference type="EMBL" id="VTUX01000009">
    <property type="protein sequence ID" value="KAA1188878.1"/>
    <property type="molecule type" value="Genomic_DNA"/>
</dbReference>
<dbReference type="Pfam" id="PF07396">
    <property type="entry name" value="Porin_O_P"/>
    <property type="match status" value="1"/>
</dbReference>
<evidence type="ECO:0000313" key="3">
    <source>
        <dbReference type="Proteomes" id="UP000323708"/>
    </source>
</evidence>
<sequence length="559" mass="62214">MKIQITLTALLIGLLLPALGFAQPASDRSDERPVQSYESILLRNVTLIDPDAVGQTVQVNVLIRDNKLELVSEDLIALDEAEVTLDARGGVVLGKMTLGEPASFMVMDGNPQQDIDILLDTKAHNLFAIRRGEIVRNRLEMITEETPEERKRSQTGWLAYSPPPLAVPLDYNDPSKFNRFDTKAASGIFAAAVVLDRMYWVDQDGDSFSQVGDLEAFDGGEIRGLRAGGVGTINFDKPWVWTVFGATHAFDKGFDVRETDEFTFFDVRLDIPVWEKASFSIGKQKEPISMERIMSMAYLPQQERSAAADALLPSRNVGLVMSGSILNDRVVLAGGAFNSWLDKDQPDSFSDNTTNYAGRATWVPFEDESQSTLLHLGMAYRYSDGKQGAIVTTEPEFNQSPDFVSSEFFDVDRIDTYQAEASLRSGPFWLHGEWIRADTESPSMLDPTAEGYHVSASWALTGEMRDYNKRVGVFNRLPIARTVHQNGVGAWELGVRYSALDANDGLLEAGDMDIWSAGINWWLTPYFNVNLNYRYITLDKDGLEGTSQGINTRVVLILE</sequence>
<dbReference type="AlphaFoldDB" id="A0A5B0WR05"/>
<dbReference type="InterPro" id="IPR023614">
    <property type="entry name" value="Porin_dom_sf"/>
</dbReference>
<dbReference type="Proteomes" id="UP000323708">
    <property type="component" value="Unassembled WGS sequence"/>
</dbReference>
<protein>
    <recommendedName>
        <fullName evidence="4">Porin</fullName>
    </recommendedName>
</protein>
<feature type="signal peptide" evidence="1">
    <location>
        <begin position="1"/>
        <end position="22"/>
    </location>
</feature>
<accession>A0A5B0WR05</accession>
<evidence type="ECO:0000313" key="2">
    <source>
        <dbReference type="EMBL" id="KAA1188878.1"/>
    </source>
</evidence>
<evidence type="ECO:0008006" key="4">
    <source>
        <dbReference type="Google" id="ProtNLM"/>
    </source>
</evidence>
<dbReference type="InterPro" id="IPR011059">
    <property type="entry name" value="Metal-dep_hydrolase_composite"/>
</dbReference>
<evidence type="ECO:0000256" key="1">
    <source>
        <dbReference type="SAM" id="SignalP"/>
    </source>
</evidence>
<feature type="chain" id="PRO_5022700474" description="Porin" evidence="1">
    <location>
        <begin position="23"/>
        <end position="559"/>
    </location>
</feature>
<dbReference type="InterPro" id="IPR010870">
    <property type="entry name" value="Porin_O/P"/>
</dbReference>
<proteinExistence type="predicted"/>
<gene>
    <name evidence="2" type="ORF">F0M18_16880</name>
</gene>
<comment type="caution">
    <text evidence="2">The sequence shown here is derived from an EMBL/GenBank/DDBJ whole genome shotgun (WGS) entry which is preliminary data.</text>
</comment>
<dbReference type="Gene3D" id="2.30.40.10">
    <property type="entry name" value="Urease, subunit C, domain 1"/>
    <property type="match status" value="1"/>
</dbReference>
<dbReference type="Gene3D" id="2.40.160.10">
    <property type="entry name" value="Porin"/>
    <property type="match status" value="1"/>
</dbReference>
<name>A0A5B0WR05_9GAMM</name>
<dbReference type="SUPFAM" id="SSF56935">
    <property type="entry name" value="Porins"/>
    <property type="match status" value="1"/>
</dbReference>
<keyword evidence="3" id="KW-1185">Reference proteome</keyword>
<dbReference type="GO" id="GO:0016810">
    <property type="term" value="F:hydrolase activity, acting on carbon-nitrogen (but not peptide) bonds"/>
    <property type="evidence" value="ECO:0007669"/>
    <property type="project" value="InterPro"/>
</dbReference>
<organism evidence="2 3">
    <name type="scientific">Pseudohalioglobus sediminis</name>
    <dbReference type="NCBI Taxonomy" id="2606449"/>
    <lineage>
        <taxon>Bacteria</taxon>
        <taxon>Pseudomonadati</taxon>
        <taxon>Pseudomonadota</taxon>
        <taxon>Gammaproteobacteria</taxon>
        <taxon>Cellvibrionales</taxon>
        <taxon>Halieaceae</taxon>
        <taxon>Pseudohalioglobus</taxon>
    </lineage>
</organism>